<evidence type="ECO:0000313" key="2">
    <source>
        <dbReference type="Proteomes" id="UP000324222"/>
    </source>
</evidence>
<organism evidence="1 2">
    <name type="scientific">Portunus trituberculatus</name>
    <name type="common">Swimming crab</name>
    <name type="synonym">Neptunus trituberculatus</name>
    <dbReference type="NCBI Taxonomy" id="210409"/>
    <lineage>
        <taxon>Eukaryota</taxon>
        <taxon>Metazoa</taxon>
        <taxon>Ecdysozoa</taxon>
        <taxon>Arthropoda</taxon>
        <taxon>Crustacea</taxon>
        <taxon>Multicrustacea</taxon>
        <taxon>Malacostraca</taxon>
        <taxon>Eumalacostraca</taxon>
        <taxon>Eucarida</taxon>
        <taxon>Decapoda</taxon>
        <taxon>Pleocyemata</taxon>
        <taxon>Brachyura</taxon>
        <taxon>Eubrachyura</taxon>
        <taxon>Portunoidea</taxon>
        <taxon>Portunidae</taxon>
        <taxon>Portuninae</taxon>
        <taxon>Portunus</taxon>
    </lineage>
</organism>
<keyword evidence="2" id="KW-1185">Reference proteome</keyword>
<sequence>MTGSGKESRHLVHVCGPAGVPSPWVTVVAAVEGTPEDGSKVGECEGPGVEAGRVCLDGPSTQETLSAGVAAALPNSGFSFRSAGGLRCVACSLPRAPLIQCLKEARWSWWWAAASCNREMPV</sequence>
<accession>A0A5B7IYW9</accession>
<proteinExistence type="predicted"/>
<reference evidence="1 2" key="1">
    <citation type="submission" date="2019-05" db="EMBL/GenBank/DDBJ databases">
        <title>Another draft genome of Portunus trituberculatus and its Hox gene families provides insights of decapod evolution.</title>
        <authorList>
            <person name="Jeong J.-H."/>
            <person name="Song I."/>
            <person name="Kim S."/>
            <person name="Choi T."/>
            <person name="Kim D."/>
            <person name="Ryu S."/>
            <person name="Kim W."/>
        </authorList>
    </citation>
    <scope>NUCLEOTIDE SEQUENCE [LARGE SCALE GENOMIC DNA]</scope>
    <source>
        <tissue evidence="1">Muscle</tissue>
    </source>
</reference>
<dbReference type="EMBL" id="VSRR010075423">
    <property type="protein sequence ID" value="MPC87735.1"/>
    <property type="molecule type" value="Genomic_DNA"/>
</dbReference>
<name>A0A5B7IYW9_PORTR</name>
<dbReference type="Proteomes" id="UP000324222">
    <property type="component" value="Unassembled WGS sequence"/>
</dbReference>
<protein>
    <submittedName>
        <fullName evidence="1">Uncharacterized protein</fullName>
    </submittedName>
</protein>
<comment type="caution">
    <text evidence="1">The sequence shown here is derived from an EMBL/GenBank/DDBJ whole genome shotgun (WGS) entry which is preliminary data.</text>
</comment>
<gene>
    <name evidence="1" type="ORF">E2C01_082607</name>
</gene>
<evidence type="ECO:0000313" key="1">
    <source>
        <dbReference type="EMBL" id="MPC87735.1"/>
    </source>
</evidence>
<dbReference type="AlphaFoldDB" id="A0A5B7IYW9"/>